<dbReference type="EMBL" id="FUWX01000006">
    <property type="protein sequence ID" value="SJZ53735.1"/>
    <property type="molecule type" value="Genomic_DNA"/>
</dbReference>
<protein>
    <recommendedName>
        <fullName evidence="8">Cof subfamily of IIB subfamily of haloacid dehalogenase superfamily/HAD-superfamily hydrolase, subfamily IIB</fullName>
    </recommendedName>
</protein>
<dbReference type="Proteomes" id="UP000191153">
    <property type="component" value="Unassembled WGS sequence"/>
</dbReference>
<dbReference type="STRING" id="180163.SAMN02745174_00837"/>
<dbReference type="InterPro" id="IPR036412">
    <property type="entry name" value="HAD-like_sf"/>
</dbReference>
<organism evidence="6 7">
    <name type="scientific">Cetobacterium ceti</name>
    <dbReference type="NCBI Taxonomy" id="180163"/>
    <lineage>
        <taxon>Bacteria</taxon>
        <taxon>Fusobacteriati</taxon>
        <taxon>Fusobacteriota</taxon>
        <taxon>Fusobacteriia</taxon>
        <taxon>Fusobacteriales</taxon>
        <taxon>Fusobacteriaceae</taxon>
        <taxon>Cetobacterium</taxon>
    </lineage>
</organism>
<dbReference type="Pfam" id="PF08282">
    <property type="entry name" value="Hydrolase_3"/>
    <property type="match status" value="1"/>
</dbReference>
<keyword evidence="4" id="KW-0460">Magnesium</keyword>
<dbReference type="RefSeq" id="WP_078693370.1">
    <property type="nucleotide sequence ID" value="NZ_FUWX01000006.1"/>
</dbReference>
<dbReference type="InterPro" id="IPR023214">
    <property type="entry name" value="HAD_sf"/>
</dbReference>
<keyword evidence="7" id="KW-1185">Reference proteome</keyword>
<proteinExistence type="inferred from homology"/>
<name>A0A1T4LG86_9FUSO</name>
<evidence type="ECO:0000256" key="5">
    <source>
        <dbReference type="ARBA" id="ARBA00034778"/>
    </source>
</evidence>
<keyword evidence="2" id="KW-0479">Metal-binding</keyword>
<dbReference type="CDD" id="cd07516">
    <property type="entry name" value="HAD_Pase"/>
    <property type="match status" value="1"/>
</dbReference>
<dbReference type="GO" id="GO:0016791">
    <property type="term" value="F:phosphatase activity"/>
    <property type="evidence" value="ECO:0007669"/>
    <property type="project" value="UniProtKB-ARBA"/>
</dbReference>
<keyword evidence="3" id="KW-0378">Hydrolase</keyword>
<dbReference type="PROSITE" id="PS01229">
    <property type="entry name" value="COF_2"/>
    <property type="match status" value="1"/>
</dbReference>
<dbReference type="InterPro" id="IPR006379">
    <property type="entry name" value="HAD-SF_hydro_IIB"/>
</dbReference>
<evidence type="ECO:0000256" key="3">
    <source>
        <dbReference type="ARBA" id="ARBA00022801"/>
    </source>
</evidence>
<dbReference type="SFLD" id="SFLDS00003">
    <property type="entry name" value="Haloacid_Dehalogenase"/>
    <property type="match status" value="1"/>
</dbReference>
<reference evidence="6 7" key="1">
    <citation type="submission" date="2017-02" db="EMBL/GenBank/DDBJ databases">
        <authorList>
            <person name="Peterson S.W."/>
        </authorList>
    </citation>
    <scope>NUCLEOTIDE SEQUENCE [LARGE SCALE GENOMIC DNA]</scope>
    <source>
        <strain evidence="6 7">ATCC 700028</strain>
    </source>
</reference>
<comment type="cofactor">
    <cofactor evidence="1">
        <name>Mg(2+)</name>
        <dbReference type="ChEBI" id="CHEBI:18420"/>
    </cofactor>
</comment>
<comment type="similarity">
    <text evidence="5">Belongs to the HAD-like hydrolase superfamily. Cof family.</text>
</comment>
<evidence type="ECO:0000256" key="1">
    <source>
        <dbReference type="ARBA" id="ARBA00001946"/>
    </source>
</evidence>
<dbReference type="NCBIfam" id="TIGR01484">
    <property type="entry name" value="HAD-SF-IIB"/>
    <property type="match status" value="1"/>
</dbReference>
<dbReference type="SUPFAM" id="SSF56784">
    <property type="entry name" value="HAD-like"/>
    <property type="match status" value="1"/>
</dbReference>
<dbReference type="PANTHER" id="PTHR47267:SF4">
    <property type="entry name" value="PYRIDOXAL PHOSPHATE PHOSPHATASE YIGL"/>
    <property type="match status" value="1"/>
</dbReference>
<sequence length="270" mass="30998">MKKIIFCDLDGTLLNNQKEITSLTKNTIKELKKRGVEFIIATGRGYLGAKTFKDILEIESEIICNNGSTIYDKEGNKIFEKLIDKKISKTIFNLCLNNTTDFLATLGENMYLTQNTYDKILNYLKEEPFKPVVVSPEELHKINFEKIVLLDNNYENLKKYKIILDENFPQEIKSFISQHNFLDIVNSKCSKGIAMEYLANIKGYTLEETLAFGDAFNDLEMLQMAGEGVIMANGFKELHNIIEKKALPNSEDGVARYLIDYFNLYSVDKF</sequence>
<evidence type="ECO:0000313" key="6">
    <source>
        <dbReference type="EMBL" id="SJZ53735.1"/>
    </source>
</evidence>
<dbReference type="PANTHER" id="PTHR47267">
    <property type="match status" value="1"/>
</dbReference>
<evidence type="ECO:0000256" key="2">
    <source>
        <dbReference type="ARBA" id="ARBA00022723"/>
    </source>
</evidence>
<dbReference type="PROSITE" id="PS01228">
    <property type="entry name" value="COF_1"/>
    <property type="match status" value="1"/>
</dbReference>
<dbReference type="Gene3D" id="3.40.50.1000">
    <property type="entry name" value="HAD superfamily/HAD-like"/>
    <property type="match status" value="1"/>
</dbReference>
<accession>A0A1T4LG86</accession>
<dbReference type="NCBIfam" id="TIGR00099">
    <property type="entry name" value="Cof-subfamily"/>
    <property type="match status" value="1"/>
</dbReference>
<evidence type="ECO:0008006" key="8">
    <source>
        <dbReference type="Google" id="ProtNLM"/>
    </source>
</evidence>
<dbReference type="Gene3D" id="3.30.1240.10">
    <property type="match status" value="1"/>
</dbReference>
<gene>
    <name evidence="6" type="ORF">SAMN02745174_00837</name>
</gene>
<dbReference type="AlphaFoldDB" id="A0A1T4LG86"/>
<dbReference type="OrthoDB" id="9790031at2"/>
<dbReference type="GO" id="GO:0046872">
    <property type="term" value="F:metal ion binding"/>
    <property type="evidence" value="ECO:0007669"/>
    <property type="project" value="UniProtKB-KW"/>
</dbReference>
<evidence type="ECO:0000256" key="4">
    <source>
        <dbReference type="ARBA" id="ARBA00022842"/>
    </source>
</evidence>
<dbReference type="SFLD" id="SFLDG01140">
    <property type="entry name" value="C2.B:_Phosphomannomutase_and_P"/>
    <property type="match status" value="1"/>
</dbReference>
<evidence type="ECO:0000313" key="7">
    <source>
        <dbReference type="Proteomes" id="UP000191153"/>
    </source>
</evidence>
<dbReference type="InterPro" id="IPR000150">
    <property type="entry name" value="Cof"/>
</dbReference>